<evidence type="ECO:0000259" key="13">
    <source>
        <dbReference type="Pfam" id="PF07731"/>
    </source>
</evidence>
<keyword evidence="7" id="KW-0186">Copper</keyword>
<sequence length="610" mass="67694">MAPTKSLAMFLFLSLSSFLFCHSLAAFIPTAELVQLSPRDLGPRQASTSSSSSATTTKKADAQCTNGPFTRQCWGNGFSIATNYDSTWPNTRHTEYYDLEITNTTMSPDGVPRIVYAINNQYPGPTIRAKWGDTLQIRVKNSLTTNGTSIHWHGVRQWYSNQMDGTNGVTECPLAPGQTRTYTFLCTQFGTTWFHSHYSDQYSDGVVGTIIIDGPTTSNYDVDLGAFPITDWYYRPAFEIAPLVQHAVIRGPPPGDNILINGTNVKVNGTVGKYSRTTLTKGKKYKLRLINTSTNDNFKVGLDGHSFTVVTADFVPIKPFVTNWLFLAIGQRYDVIIEANQPVDSYWFHVVPQAGCSNNLNKNALAIFSYAGATSTTPPNATRSNAPPGAPDCNDPNKSLVPYVKLDVPDNYTIPQSSHLDVGFAIVQDAAQQTQVQWNLNFNAINVPWGDPTLQYVLDNNTNFPASMNLISLPNANTWSYWVIQALQTQAPPQPHPIHLHGHDFYVLGADSGVYNNSQTLNYKNPPRRDVAMLPANGYLVLAFITDNPGAWLMHCHIAFHVSLGFGAQFLEQPDYIRSKLPIGQDWHNECTSWNKYYATAQYQQEDSGL</sequence>
<keyword evidence="8" id="KW-0325">Glycoprotein</keyword>
<feature type="region of interest" description="Disordered" evidence="10">
    <location>
        <begin position="375"/>
        <end position="394"/>
    </location>
</feature>
<dbReference type="Proteomes" id="UP000053342">
    <property type="component" value="Unassembled WGS sequence"/>
</dbReference>
<dbReference type="FunFam" id="2.60.40.420:FF:000021">
    <property type="entry name" value="Extracellular dihydrogeodin oxidase/laccase"/>
    <property type="match status" value="1"/>
</dbReference>
<evidence type="ECO:0000256" key="5">
    <source>
        <dbReference type="ARBA" id="ARBA00022723"/>
    </source>
</evidence>
<evidence type="ECO:0000256" key="11">
    <source>
        <dbReference type="SAM" id="SignalP"/>
    </source>
</evidence>
<dbReference type="GO" id="GO:0052716">
    <property type="term" value="F:hydroquinone:oxygen oxidoreductase activity"/>
    <property type="evidence" value="ECO:0007669"/>
    <property type="project" value="UniProtKB-EC"/>
</dbReference>
<evidence type="ECO:0000256" key="4">
    <source>
        <dbReference type="ARBA" id="ARBA00012297"/>
    </source>
</evidence>
<dbReference type="STRING" id="215243.A0A0D2B0J3"/>
<dbReference type="CDD" id="cd13901">
    <property type="entry name" value="CuRO_3_MaLCC_like"/>
    <property type="match status" value="1"/>
</dbReference>
<evidence type="ECO:0000256" key="9">
    <source>
        <dbReference type="ARBA" id="ARBA00023185"/>
    </source>
</evidence>
<dbReference type="PANTHER" id="PTHR11709:SF87">
    <property type="entry name" value="LACCASE"/>
    <property type="match status" value="1"/>
</dbReference>
<dbReference type="GO" id="GO:0005507">
    <property type="term" value="F:copper ion binding"/>
    <property type="evidence" value="ECO:0007669"/>
    <property type="project" value="InterPro"/>
</dbReference>
<dbReference type="InterPro" id="IPR008972">
    <property type="entry name" value="Cupredoxin"/>
</dbReference>
<name>A0A0D2B0J3_9EURO</name>
<evidence type="ECO:0000256" key="7">
    <source>
        <dbReference type="ARBA" id="ARBA00023008"/>
    </source>
</evidence>
<keyword evidence="5" id="KW-0479">Metal-binding</keyword>
<evidence type="ECO:0000313" key="16">
    <source>
        <dbReference type="Proteomes" id="UP000053342"/>
    </source>
</evidence>
<feature type="domain" description="Plastocyanin-like" evidence="13">
    <location>
        <begin position="448"/>
        <end position="574"/>
    </location>
</feature>
<evidence type="ECO:0000256" key="3">
    <source>
        <dbReference type="ARBA" id="ARBA00010609"/>
    </source>
</evidence>
<dbReference type="EMBL" id="KN847334">
    <property type="protein sequence ID" value="KIW45601.1"/>
    <property type="molecule type" value="Genomic_DNA"/>
</dbReference>
<dbReference type="HOGENOM" id="CLU_006504_3_2_1"/>
<dbReference type="AlphaFoldDB" id="A0A0D2B0J3"/>
<feature type="chain" id="PRO_5002238750" description="laccase" evidence="11">
    <location>
        <begin position="26"/>
        <end position="610"/>
    </location>
</feature>
<dbReference type="InterPro" id="IPR045087">
    <property type="entry name" value="Cu-oxidase_fam"/>
</dbReference>
<evidence type="ECO:0000256" key="2">
    <source>
        <dbReference type="ARBA" id="ARBA00001935"/>
    </source>
</evidence>
<organism evidence="15 16">
    <name type="scientific">Exophiala oligosperma</name>
    <dbReference type="NCBI Taxonomy" id="215243"/>
    <lineage>
        <taxon>Eukaryota</taxon>
        <taxon>Fungi</taxon>
        <taxon>Dikarya</taxon>
        <taxon>Ascomycota</taxon>
        <taxon>Pezizomycotina</taxon>
        <taxon>Eurotiomycetes</taxon>
        <taxon>Chaetothyriomycetidae</taxon>
        <taxon>Chaetothyriales</taxon>
        <taxon>Herpotrichiellaceae</taxon>
        <taxon>Exophiala</taxon>
    </lineage>
</organism>
<dbReference type="Gene3D" id="2.60.40.420">
    <property type="entry name" value="Cupredoxins - blue copper proteins"/>
    <property type="match status" value="3"/>
</dbReference>
<dbReference type="VEuPathDB" id="FungiDB:PV06_03979"/>
<keyword evidence="11" id="KW-0732">Signal</keyword>
<comment type="similarity">
    <text evidence="3">Belongs to the multicopper oxidase family.</text>
</comment>
<evidence type="ECO:0000259" key="12">
    <source>
        <dbReference type="Pfam" id="PF00394"/>
    </source>
</evidence>
<feature type="compositionally biased region" description="Low complexity" evidence="10">
    <location>
        <begin position="46"/>
        <end position="57"/>
    </location>
</feature>
<dbReference type="EC" id="1.10.3.2" evidence="4"/>
<dbReference type="SUPFAM" id="SSF49503">
    <property type="entry name" value="Cupredoxins"/>
    <property type="match status" value="3"/>
</dbReference>
<evidence type="ECO:0000256" key="8">
    <source>
        <dbReference type="ARBA" id="ARBA00023180"/>
    </source>
</evidence>
<dbReference type="FunFam" id="2.60.40.420:FF:000045">
    <property type="entry name" value="Laccase 2"/>
    <property type="match status" value="1"/>
</dbReference>
<dbReference type="OrthoDB" id="2121828at2759"/>
<evidence type="ECO:0000313" key="15">
    <source>
        <dbReference type="EMBL" id="KIW45601.1"/>
    </source>
</evidence>
<comment type="catalytic activity">
    <reaction evidence="1">
        <text>4 hydroquinone + O2 = 4 benzosemiquinone + 2 H2O</text>
        <dbReference type="Rhea" id="RHEA:11276"/>
        <dbReference type="ChEBI" id="CHEBI:15377"/>
        <dbReference type="ChEBI" id="CHEBI:15379"/>
        <dbReference type="ChEBI" id="CHEBI:17594"/>
        <dbReference type="ChEBI" id="CHEBI:17977"/>
        <dbReference type="EC" id="1.10.3.2"/>
    </reaction>
</comment>
<dbReference type="InterPro" id="IPR011706">
    <property type="entry name" value="Cu-oxidase_C"/>
</dbReference>
<protein>
    <recommendedName>
        <fullName evidence="4">laccase</fullName>
        <ecNumber evidence="4">1.10.3.2</ecNumber>
    </recommendedName>
</protein>
<dbReference type="RefSeq" id="XP_016265817.1">
    <property type="nucleotide sequence ID" value="XM_016404812.1"/>
</dbReference>
<dbReference type="GO" id="GO:0046274">
    <property type="term" value="P:lignin catabolic process"/>
    <property type="evidence" value="ECO:0007669"/>
    <property type="project" value="UniProtKB-KW"/>
</dbReference>
<gene>
    <name evidence="15" type="ORF">PV06_03979</name>
</gene>
<dbReference type="InterPro" id="IPR011707">
    <property type="entry name" value="Cu-oxidase-like_N"/>
</dbReference>
<dbReference type="Pfam" id="PF07731">
    <property type="entry name" value="Cu-oxidase_2"/>
    <property type="match status" value="1"/>
</dbReference>
<feature type="domain" description="Plastocyanin-like" evidence="12">
    <location>
        <begin position="228"/>
        <end position="373"/>
    </location>
</feature>
<dbReference type="InterPro" id="IPR001117">
    <property type="entry name" value="Cu-oxidase_2nd"/>
</dbReference>
<evidence type="ECO:0000256" key="1">
    <source>
        <dbReference type="ARBA" id="ARBA00000349"/>
    </source>
</evidence>
<dbReference type="GeneID" id="27356053"/>
<dbReference type="PANTHER" id="PTHR11709">
    <property type="entry name" value="MULTI-COPPER OXIDASE"/>
    <property type="match status" value="1"/>
</dbReference>
<dbReference type="CDD" id="cd13854">
    <property type="entry name" value="CuRO_1_MaLCC_like"/>
    <property type="match status" value="1"/>
</dbReference>
<evidence type="ECO:0000259" key="14">
    <source>
        <dbReference type="Pfam" id="PF07732"/>
    </source>
</evidence>
<evidence type="ECO:0000256" key="6">
    <source>
        <dbReference type="ARBA" id="ARBA00023002"/>
    </source>
</evidence>
<dbReference type="Pfam" id="PF07732">
    <property type="entry name" value="Cu-oxidase_3"/>
    <property type="match status" value="1"/>
</dbReference>
<keyword evidence="9" id="KW-0439">Lignin degradation</keyword>
<feature type="signal peptide" evidence="11">
    <location>
        <begin position="1"/>
        <end position="25"/>
    </location>
</feature>
<keyword evidence="16" id="KW-1185">Reference proteome</keyword>
<reference evidence="15 16" key="1">
    <citation type="submission" date="2015-01" db="EMBL/GenBank/DDBJ databases">
        <title>The Genome Sequence of Exophiala oligosperma CBS72588.</title>
        <authorList>
            <consortium name="The Broad Institute Genomics Platform"/>
            <person name="Cuomo C."/>
            <person name="de Hoog S."/>
            <person name="Gorbushina A."/>
            <person name="Stielow B."/>
            <person name="Teixiera M."/>
            <person name="Abouelleil A."/>
            <person name="Chapman S.B."/>
            <person name="Priest M."/>
            <person name="Young S.K."/>
            <person name="Wortman J."/>
            <person name="Nusbaum C."/>
            <person name="Birren B."/>
        </authorList>
    </citation>
    <scope>NUCLEOTIDE SEQUENCE [LARGE SCALE GENOMIC DNA]</scope>
    <source>
        <strain evidence="15 16">CBS 72588</strain>
    </source>
</reference>
<feature type="compositionally biased region" description="Polar residues" evidence="10">
    <location>
        <begin position="375"/>
        <end position="385"/>
    </location>
</feature>
<proteinExistence type="inferred from homology"/>
<feature type="region of interest" description="Disordered" evidence="10">
    <location>
        <begin position="40"/>
        <end position="62"/>
    </location>
</feature>
<dbReference type="CDD" id="cd13880">
    <property type="entry name" value="CuRO_2_MaLCC_like"/>
    <property type="match status" value="1"/>
</dbReference>
<evidence type="ECO:0000256" key="10">
    <source>
        <dbReference type="SAM" id="MobiDB-lite"/>
    </source>
</evidence>
<comment type="cofactor">
    <cofactor evidence="2">
        <name>Cu cation</name>
        <dbReference type="ChEBI" id="CHEBI:23378"/>
    </cofactor>
</comment>
<accession>A0A0D2B0J3</accession>
<dbReference type="Pfam" id="PF00394">
    <property type="entry name" value="Cu-oxidase"/>
    <property type="match status" value="1"/>
</dbReference>
<keyword evidence="6" id="KW-0560">Oxidoreductase</keyword>
<feature type="domain" description="Plastocyanin-like" evidence="14">
    <location>
        <begin position="101"/>
        <end position="215"/>
    </location>
</feature>